<dbReference type="RefSeq" id="WP_277834440.1">
    <property type="nucleotide sequence ID" value="NZ_JARQZE010000013.1"/>
</dbReference>
<organism evidence="1 2">
    <name type="scientific">Thauera mechernichensis</name>
    <dbReference type="NCBI Taxonomy" id="82788"/>
    <lineage>
        <taxon>Bacteria</taxon>
        <taxon>Pseudomonadati</taxon>
        <taxon>Pseudomonadota</taxon>
        <taxon>Betaproteobacteria</taxon>
        <taxon>Rhodocyclales</taxon>
        <taxon>Zoogloeaceae</taxon>
        <taxon>Thauera</taxon>
    </lineage>
</organism>
<dbReference type="EMBL" id="JBHTMC010000008">
    <property type="protein sequence ID" value="MFD1262838.1"/>
    <property type="molecule type" value="Genomic_DNA"/>
</dbReference>
<proteinExistence type="predicted"/>
<sequence>MSGGSIGPLLAADEGFNHQIVDTFASVAHTDPAWTEKVCGMAAARDGSLQVGFGFGKYVNRNVVDGYGGVSRGVAQWAVQASRALSHAPDSIGVGPLHYEVIEPLKRIRVRLEATDVQPIAFDLELEGIVPCFVEAREDRRGLTGYRRTADQIRYHQTGHARGWVELEGRRTEVTPDTWIMTRDHSWGIRPAVGQPLTDIAPEPVDSAHMRVLAIWNPLYFQAADGSTYAFHQYYLHYAAAGFEQKQVQGHFEYADGRRVPVAAIEPALRFDPRNRRLLGGVFHLRMADGSTRELRARPLGDTGFYLGGGGYHRLDGKNHGSYRGPLHVEGEHFADCSQPEVVAILNQFRDCMIEVVDSATGATGWGNCQTYVSGAWPEFDLPELGLPA</sequence>
<keyword evidence="2" id="KW-1185">Reference proteome</keyword>
<accession>A0ABW3W9T7</accession>
<protein>
    <submittedName>
        <fullName evidence="1">Uncharacterized protein</fullName>
    </submittedName>
</protein>
<name>A0ABW3W9T7_9RHOO</name>
<dbReference type="SUPFAM" id="SSF159245">
    <property type="entry name" value="AttH-like"/>
    <property type="match status" value="1"/>
</dbReference>
<comment type="caution">
    <text evidence="1">The sequence shown here is derived from an EMBL/GenBank/DDBJ whole genome shotgun (WGS) entry which is preliminary data.</text>
</comment>
<reference evidence="2" key="1">
    <citation type="journal article" date="2019" name="Int. J. Syst. Evol. Microbiol.">
        <title>The Global Catalogue of Microorganisms (GCM) 10K type strain sequencing project: providing services to taxonomists for standard genome sequencing and annotation.</title>
        <authorList>
            <consortium name="The Broad Institute Genomics Platform"/>
            <consortium name="The Broad Institute Genome Sequencing Center for Infectious Disease"/>
            <person name="Wu L."/>
            <person name="Ma J."/>
        </authorList>
    </citation>
    <scope>NUCLEOTIDE SEQUENCE [LARGE SCALE GENOMIC DNA]</scope>
    <source>
        <strain evidence="2">CCUG 48884</strain>
    </source>
</reference>
<evidence type="ECO:0000313" key="1">
    <source>
        <dbReference type="EMBL" id="MFD1262838.1"/>
    </source>
</evidence>
<gene>
    <name evidence="1" type="ORF">ACFQ4M_04525</name>
</gene>
<evidence type="ECO:0000313" key="2">
    <source>
        <dbReference type="Proteomes" id="UP001597158"/>
    </source>
</evidence>
<dbReference type="Proteomes" id="UP001597158">
    <property type="component" value="Unassembled WGS sequence"/>
</dbReference>